<dbReference type="Pfam" id="PF22725">
    <property type="entry name" value="GFO_IDH_MocA_C3"/>
    <property type="match status" value="1"/>
</dbReference>
<evidence type="ECO:0000313" key="5">
    <source>
        <dbReference type="Proteomes" id="UP000219546"/>
    </source>
</evidence>
<dbReference type="Proteomes" id="UP000219546">
    <property type="component" value="Unassembled WGS sequence"/>
</dbReference>
<dbReference type="AlphaFoldDB" id="A0A285CTS8"/>
<evidence type="ECO:0000313" key="4">
    <source>
        <dbReference type="EMBL" id="SNX70932.1"/>
    </source>
</evidence>
<protein>
    <submittedName>
        <fullName evidence="4">Predicted dehydrogenase</fullName>
    </submittedName>
</protein>
<dbReference type="Gene3D" id="3.30.360.10">
    <property type="entry name" value="Dihydrodipicolinate Reductase, domain 2"/>
    <property type="match status" value="1"/>
</dbReference>
<dbReference type="OrthoDB" id="9815825at2"/>
<dbReference type="PANTHER" id="PTHR43818">
    <property type="entry name" value="BCDNA.GH03377"/>
    <property type="match status" value="1"/>
</dbReference>
<dbReference type="SUPFAM" id="SSF55347">
    <property type="entry name" value="Glyceraldehyde-3-phosphate dehydrogenase-like, C-terminal domain"/>
    <property type="match status" value="1"/>
</dbReference>
<proteinExistence type="predicted"/>
<dbReference type="PANTHER" id="PTHR43818:SF11">
    <property type="entry name" value="BCDNA.GH03377"/>
    <property type="match status" value="1"/>
</dbReference>
<sequence>MKEFKVGIIGTGFGGLVQAPIFNIHPGFKVQAISSVSGQTEEEIINKTGIKNAYTSWQEMLRQEKLDLVVVSSIPAKHYEMTKEALVTDHHVLCEKPFVTNADDSRQLIQLKKHWNRHGFLDFEWRFQPARQKAKRLIEEGVLGDIIHIDFESSMANYIRLTTKPIGWLADKKSYGGMFGALGSHMVDAVHWLTGSTILQVFGRLKTTIPELRNDSGEIIEKRTTDDLFTIVGETEKGTSFTLQTVTPVRHGLGSSLRIYGTKGTIHIIDDTKLLVGRDDSNLEEIKLELEPIPIAIQNPAIRYYRAFNPFIQAMYEYLTDERKNPDLPLFEDGHRQQLVMDAVFQSVKQGKLTRVLVE</sequence>
<dbReference type="EMBL" id="OAOP01000004">
    <property type="protein sequence ID" value="SNX70932.1"/>
    <property type="molecule type" value="Genomic_DNA"/>
</dbReference>
<accession>A0A285CTS8</accession>
<keyword evidence="1" id="KW-0560">Oxidoreductase</keyword>
<name>A0A285CTS8_9BACI</name>
<reference evidence="4 5" key="1">
    <citation type="submission" date="2017-08" db="EMBL/GenBank/DDBJ databases">
        <authorList>
            <person name="de Groot N.N."/>
        </authorList>
    </citation>
    <scope>NUCLEOTIDE SEQUENCE [LARGE SCALE GENOMIC DNA]</scope>
    <source>
        <strain evidence="4 5">JC228</strain>
    </source>
</reference>
<dbReference type="InterPro" id="IPR055170">
    <property type="entry name" value="GFO_IDH_MocA-like_dom"/>
</dbReference>
<feature type="domain" description="Gfo/Idh/MocA-like oxidoreductase N-terminal" evidence="2">
    <location>
        <begin position="4"/>
        <end position="113"/>
    </location>
</feature>
<dbReference type="Gene3D" id="3.40.50.720">
    <property type="entry name" value="NAD(P)-binding Rossmann-like Domain"/>
    <property type="match status" value="1"/>
</dbReference>
<dbReference type="InterPro" id="IPR050463">
    <property type="entry name" value="Gfo/Idh/MocA_oxidrdct_glycsds"/>
</dbReference>
<dbReference type="GO" id="GO:0016491">
    <property type="term" value="F:oxidoreductase activity"/>
    <property type="evidence" value="ECO:0007669"/>
    <property type="project" value="UniProtKB-KW"/>
</dbReference>
<dbReference type="InterPro" id="IPR000683">
    <property type="entry name" value="Gfo/Idh/MocA-like_OxRdtase_N"/>
</dbReference>
<evidence type="ECO:0000256" key="1">
    <source>
        <dbReference type="ARBA" id="ARBA00023002"/>
    </source>
</evidence>
<organism evidence="4 5">
    <name type="scientific">Bacillus oleivorans</name>
    <dbReference type="NCBI Taxonomy" id="1448271"/>
    <lineage>
        <taxon>Bacteria</taxon>
        <taxon>Bacillati</taxon>
        <taxon>Bacillota</taxon>
        <taxon>Bacilli</taxon>
        <taxon>Bacillales</taxon>
        <taxon>Bacillaceae</taxon>
        <taxon>Bacillus</taxon>
    </lineage>
</organism>
<gene>
    <name evidence="4" type="ORF">SAMN05877753_104439</name>
</gene>
<dbReference type="Pfam" id="PF01408">
    <property type="entry name" value="GFO_IDH_MocA"/>
    <property type="match status" value="1"/>
</dbReference>
<dbReference type="SUPFAM" id="SSF51735">
    <property type="entry name" value="NAD(P)-binding Rossmann-fold domains"/>
    <property type="match status" value="1"/>
</dbReference>
<dbReference type="InterPro" id="IPR036291">
    <property type="entry name" value="NAD(P)-bd_dom_sf"/>
</dbReference>
<keyword evidence="5" id="KW-1185">Reference proteome</keyword>
<dbReference type="RefSeq" id="WP_097158805.1">
    <property type="nucleotide sequence ID" value="NZ_JBEPMQ010000006.1"/>
</dbReference>
<evidence type="ECO:0000259" key="2">
    <source>
        <dbReference type="Pfam" id="PF01408"/>
    </source>
</evidence>
<dbReference type="GO" id="GO:0000166">
    <property type="term" value="F:nucleotide binding"/>
    <property type="evidence" value="ECO:0007669"/>
    <property type="project" value="InterPro"/>
</dbReference>
<evidence type="ECO:0000259" key="3">
    <source>
        <dbReference type="Pfam" id="PF22725"/>
    </source>
</evidence>
<feature type="domain" description="GFO/IDH/MocA-like oxidoreductase" evidence="3">
    <location>
        <begin position="132"/>
        <end position="266"/>
    </location>
</feature>